<protein>
    <recommendedName>
        <fullName evidence="3">C2 domain-containing protein</fullName>
    </recommendedName>
</protein>
<proteinExistence type="predicted"/>
<evidence type="ECO:0000313" key="1">
    <source>
        <dbReference type="EMBL" id="RQM15734.1"/>
    </source>
</evidence>
<dbReference type="InterPro" id="IPR035892">
    <property type="entry name" value="C2_domain_sf"/>
</dbReference>
<gene>
    <name evidence="1" type="ORF">DD237_003642</name>
</gene>
<reference evidence="1 2" key="1">
    <citation type="submission" date="2018-06" db="EMBL/GenBank/DDBJ databases">
        <title>Comparative genomics of downy mildews reveals potential adaptations to biotrophy.</title>
        <authorList>
            <person name="Fletcher K."/>
            <person name="Klosterman S.J."/>
            <person name="Derevnina L."/>
            <person name="Martin F."/>
            <person name="Koike S."/>
            <person name="Reyes Chin-Wo S."/>
            <person name="Mou B."/>
            <person name="Michelmore R."/>
        </authorList>
    </citation>
    <scope>NUCLEOTIDE SEQUENCE [LARGE SCALE GENOMIC DNA]</scope>
    <source>
        <strain evidence="1 2">R13</strain>
    </source>
</reference>
<dbReference type="VEuPathDB" id="FungiDB:DD237_003642"/>
<dbReference type="OrthoDB" id="270970at2759"/>
<organism evidence="1 2">
    <name type="scientific">Peronospora effusa</name>
    <dbReference type="NCBI Taxonomy" id="542832"/>
    <lineage>
        <taxon>Eukaryota</taxon>
        <taxon>Sar</taxon>
        <taxon>Stramenopiles</taxon>
        <taxon>Oomycota</taxon>
        <taxon>Peronosporomycetes</taxon>
        <taxon>Peronosporales</taxon>
        <taxon>Peronosporaceae</taxon>
        <taxon>Peronospora</taxon>
    </lineage>
</organism>
<evidence type="ECO:0000313" key="2">
    <source>
        <dbReference type="Proteomes" id="UP000286097"/>
    </source>
</evidence>
<comment type="caution">
    <text evidence="1">The sequence shown here is derived from an EMBL/GenBank/DDBJ whole genome shotgun (WGS) entry which is preliminary data.</text>
</comment>
<evidence type="ECO:0008006" key="3">
    <source>
        <dbReference type="Google" id="ProtNLM"/>
    </source>
</evidence>
<sequence>MFRTMWGSTKFQRVKSLWHTRVGHIRSIKTVDSQETSVQEATMTAELDQGYRDSMIIDKVEMQTPRTPTLDADFHRYTQERDHQATKLYTISVSPVSSSLTSASSSVSTLLSFVPAVSTPWRRCPSASDCSSSTTSSTFFPFASVSSSSALSPRKAAGNAINNVHTVCSRGRTTVSSSITRGSPYGELILVDILEARGLVLDRNESGVDVPFIVTMQLSRMRRKTKPAGHDSFTVNERFVFWLPSSSTNDQQTLNIFVRGGDERDLGEVHLSLAMPINEAFTDWYPLVCRTDGRKHGSIRVTMRRLVLTSSSMLEAAKNVSERESCLSFSNRRDDDELLPVLWSCFPRTESEVIPSREDDISNRLDIQRDVF</sequence>
<name>A0A3R8CWS2_9STRA</name>
<dbReference type="AlphaFoldDB" id="A0A3R8CWS2"/>
<dbReference type="Proteomes" id="UP000286097">
    <property type="component" value="Unassembled WGS sequence"/>
</dbReference>
<accession>A0A3R8CWS2</accession>
<dbReference type="EMBL" id="QKXF01000145">
    <property type="protein sequence ID" value="RQM15734.1"/>
    <property type="molecule type" value="Genomic_DNA"/>
</dbReference>
<dbReference type="SUPFAM" id="SSF49562">
    <property type="entry name" value="C2 domain (Calcium/lipid-binding domain, CaLB)"/>
    <property type="match status" value="1"/>
</dbReference>